<dbReference type="KEGG" id="cmb:CSW64_06920"/>
<evidence type="ECO:0000313" key="3">
    <source>
        <dbReference type="EMBL" id="ATQ42165.1"/>
    </source>
</evidence>
<gene>
    <name evidence="3" type="ORF">CSW64_06920</name>
</gene>
<feature type="domain" description="Beta-lactamase-related" evidence="2">
    <location>
        <begin position="78"/>
        <end position="429"/>
    </location>
</feature>
<name>A0A2D2AW21_9CAUL</name>
<dbReference type="Gene3D" id="3.40.710.10">
    <property type="entry name" value="DD-peptidase/beta-lactamase superfamily"/>
    <property type="match status" value="1"/>
</dbReference>
<evidence type="ECO:0000256" key="1">
    <source>
        <dbReference type="SAM" id="MobiDB-lite"/>
    </source>
</evidence>
<evidence type="ECO:0000259" key="2">
    <source>
        <dbReference type="Pfam" id="PF00144"/>
    </source>
</evidence>
<dbReference type="InterPro" id="IPR052907">
    <property type="entry name" value="Beta-lactamase/esterase"/>
</dbReference>
<proteinExistence type="predicted"/>
<reference evidence="3 4" key="1">
    <citation type="submission" date="2017-10" db="EMBL/GenBank/DDBJ databases">
        <title>Genome sequence of Caulobacter mirabilis FWC38.</title>
        <authorList>
            <person name="Fiebig A."/>
            <person name="Crosson S."/>
        </authorList>
    </citation>
    <scope>NUCLEOTIDE SEQUENCE [LARGE SCALE GENOMIC DNA]</scope>
    <source>
        <strain evidence="3 4">FWC 38</strain>
    </source>
</reference>
<dbReference type="EMBL" id="CP024201">
    <property type="protein sequence ID" value="ATQ42165.1"/>
    <property type="molecule type" value="Genomic_DNA"/>
</dbReference>
<accession>A0A2D2AW21</accession>
<dbReference type="PANTHER" id="PTHR43319">
    <property type="entry name" value="BETA-LACTAMASE-RELATED"/>
    <property type="match status" value="1"/>
</dbReference>
<evidence type="ECO:0000313" key="4">
    <source>
        <dbReference type="Proteomes" id="UP000228945"/>
    </source>
</evidence>
<dbReference type="InterPro" id="IPR001466">
    <property type="entry name" value="Beta-lactam-related"/>
</dbReference>
<sequence>MERPGQPVLRQRLGGGDLGQEPGRRGIRHPGRQQPAAGRRFPRLRRAAHLRRQLQQELPVTQIEGRADPAFAALAAEFERNFTERGDVGASLAVVQDGELVVDLWGGSLDKAGARPWRSDSVVNVWSTTKAVTALCFAVLVDQDKAAYADPVARWWPEFAAEGKGDITIAELLSHQAGLCSFTSPAVVADYYDQPTAAARLAGQAPLWPPRSRSGYHAISIGTLANELFRRIEGRSLGAFVVEDLSGPFGLDLTLGLPASEEARRAEMIAPPELGTSSMVPEMNPSQIVAYANPAMEPLLPNTAAWRACEIPSANGFSNARSLARLFGAAANGGTLDGRRVVGAEALAQATRLQIEGVDEVLGVPARWAAGFLLNTDGLYGPEPRAFGHSGWGGSFAMVDPVRHVAVSYAMNRMGTDLVGDPRDVALIAATYEGLA</sequence>
<organism evidence="3 4">
    <name type="scientific">Caulobacter mirabilis</name>
    <dbReference type="NCBI Taxonomy" id="69666"/>
    <lineage>
        <taxon>Bacteria</taxon>
        <taxon>Pseudomonadati</taxon>
        <taxon>Pseudomonadota</taxon>
        <taxon>Alphaproteobacteria</taxon>
        <taxon>Caulobacterales</taxon>
        <taxon>Caulobacteraceae</taxon>
        <taxon>Caulobacter</taxon>
    </lineage>
</organism>
<keyword evidence="4" id="KW-1185">Reference proteome</keyword>
<protein>
    <submittedName>
        <fullName evidence="3">Esterase</fullName>
    </submittedName>
</protein>
<feature type="region of interest" description="Disordered" evidence="1">
    <location>
        <begin position="1"/>
        <end position="40"/>
    </location>
</feature>
<dbReference type="InterPro" id="IPR012338">
    <property type="entry name" value="Beta-lactam/transpept-like"/>
</dbReference>
<dbReference type="PANTHER" id="PTHR43319:SF3">
    <property type="entry name" value="BETA-LACTAMASE-RELATED DOMAIN-CONTAINING PROTEIN"/>
    <property type="match status" value="1"/>
</dbReference>
<dbReference type="Proteomes" id="UP000228945">
    <property type="component" value="Chromosome"/>
</dbReference>
<dbReference type="OrthoDB" id="5705574at2"/>
<dbReference type="AlphaFoldDB" id="A0A2D2AW21"/>
<dbReference type="SUPFAM" id="SSF56601">
    <property type="entry name" value="beta-lactamase/transpeptidase-like"/>
    <property type="match status" value="1"/>
</dbReference>
<dbReference type="Pfam" id="PF00144">
    <property type="entry name" value="Beta-lactamase"/>
    <property type="match status" value="1"/>
</dbReference>